<comment type="caution">
    <text evidence="1">The sequence shown here is derived from an EMBL/GenBank/DDBJ whole genome shotgun (WGS) entry which is preliminary data.</text>
</comment>
<dbReference type="PANTHER" id="PTHR24092">
    <property type="entry name" value="PROBABLE PHOSPHOLIPID-TRANSPORTING ATPASE"/>
    <property type="match status" value="1"/>
</dbReference>
<evidence type="ECO:0000313" key="1">
    <source>
        <dbReference type="EMBL" id="CAG9136430.1"/>
    </source>
</evidence>
<dbReference type="EMBL" id="CAJHNJ030000140">
    <property type="protein sequence ID" value="CAG9136430.1"/>
    <property type="molecule type" value="Genomic_DNA"/>
</dbReference>
<dbReference type="GO" id="GO:0140326">
    <property type="term" value="F:ATPase-coupled intramembrane lipid transporter activity"/>
    <property type="evidence" value="ECO:0007669"/>
    <property type="project" value="TreeGrafter"/>
</dbReference>
<proteinExistence type="predicted"/>
<dbReference type="Proteomes" id="UP000653454">
    <property type="component" value="Unassembled WGS sequence"/>
</dbReference>
<dbReference type="AlphaFoldDB" id="A0A8S4G7H1"/>
<keyword evidence="2" id="KW-1185">Reference proteome</keyword>
<sequence>MARLHVGLSLLALTGVEDRLADHVPDTLAIAAMARLHVGLSLLALTGVEDRLADHVPETLAMLTKAGIKVREC</sequence>
<gene>
    <name evidence="1" type="ORF">PLXY2_LOCUS14685</name>
</gene>
<name>A0A8S4G7H1_PLUXY</name>
<dbReference type="GO" id="GO:0045332">
    <property type="term" value="P:phospholipid translocation"/>
    <property type="evidence" value="ECO:0007669"/>
    <property type="project" value="TreeGrafter"/>
</dbReference>
<reference evidence="1" key="1">
    <citation type="submission" date="2020-11" db="EMBL/GenBank/DDBJ databases">
        <authorList>
            <person name="Whiteford S."/>
        </authorList>
    </citation>
    <scope>NUCLEOTIDE SEQUENCE</scope>
</reference>
<protein>
    <submittedName>
        <fullName evidence="1">(diamondback moth) hypothetical protein</fullName>
    </submittedName>
</protein>
<dbReference type="GO" id="GO:0005886">
    <property type="term" value="C:plasma membrane"/>
    <property type="evidence" value="ECO:0007669"/>
    <property type="project" value="TreeGrafter"/>
</dbReference>
<evidence type="ECO:0000313" key="2">
    <source>
        <dbReference type="Proteomes" id="UP000653454"/>
    </source>
</evidence>
<organism evidence="1 2">
    <name type="scientific">Plutella xylostella</name>
    <name type="common">Diamondback moth</name>
    <name type="synonym">Plutella maculipennis</name>
    <dbReference type="NCBI Taxonomy" id="51655"/>
    <lineage>
        <taxon>Eukaryota</taxon>
        <taxon>Metazoa</taxon>
        <taxon>Ecdysozoa</taxon>
        <taxon>Arthropoda</taxon>
        <taxon>Hexapoda</taxon>
        <taxon>Insecta</taxon>
        <taxon>Pterygota</taxon>
        <taxon>Neoptera</taxon>
        <taxon>Endopterygota</taxon>
        <taxon>Lepidoptera</taxon>
        <taxon>Glossata</taxon>
        <taxon>Ditrysia</taxon>
        <taxon>Yponomeutoidea</taxon>
        <taxon>Plutellidae</taxon>
        <taxon>Plutella</taxon>
    </lineage>
</organism>
<accession>A0A8S4G7H1</accession>